<proteinExistence type="inferred from homology"/>
<evidence type="ECO:0000256" key="11">
    <source>
        <dbReference type="ARBA" id="ARBA00061053"/>
    </source>
</evidence>
<evidence type="ECO:0000256" key="1">
    <source>
        <dbReference type="ARBA" id="ARBA00004651"/>
    </source>
</evidence>
<dbReference type="EMBL" id="CP000774">
    <property type="protein sequence ID" value="ABS64644.1"/>
    <property type="molecule type" value="Genomic_DNA"/>
</dbReference>
<dbReference type="PANTHER" id="PTHR30081">
    <property type="entry name" value="PROTEIN-EXPORT MEMBRANE PROTEIN SEC"/>
    <property type="match status" value="1"/>
</dbReference>
<keyword evidence="3 12" id="KW-1003">Cell membrane</keyword>
<feature type="transmembrane region" description="Helical" evidence="12">
    <location>
        <begin position="243"/>
        <end position="261"/>
    </location>
</feature>
<dbReference type="PANTHER" id="PTHR30081:SF8">
    <property type="entry name" value="PROTEIN TRANSLOCASE SUBUNIT SECF"/>
    <property type="match status" value="1"/>
</dbReference>
<dbReference type="InterPro" id="IPR005665">
    <property type="entry name" value="SecF_bac"/>
</dbReference>
<dbReference type="InterPro" id="IPR048634">
    <property type="entry name" value="SecD_SecF_C"/>
</dbReference>
<dbReference type="InterPro" id="IPR022813">
    <property type="entry name" value="SecD/SecF_arch_bac"/>
</dbReference>
<evidence type="ECO:0000256" key="10">
    <source>
        <dbReference type="ARBA" id="ARBA00060856"/>
    </source>
</evidence>
<evidence type="ECO:0000313" key="15">
    <source>
        <dbReference type="Proteomes" id="UP000006377"/>
    </source>
</evidence>
<gene>
    <name evidence="12" type="primary">secF</name>
    <name evidence="14" type="ordered locus">Plav_3037</name>
</gene>
<dbReference type="InterPro" id="IPR055344">
    <property type="entry name" value="SecD_SecF_C_bact"/>
</dbReference>
<organism evidence="14 15">
    <name type="scientific">Parvibaculum lavamentivorans (strain DS-1 / DSM 13023 / NCIMB 13966)</name>
    <dbReference type="NCBI Taxonomy" id="402881"/>
    <lineage>
        <taxon>Bacteria</taxon>
        <taxon>Pseudomonadati</taxon>
        <taxon>Pseudomonadota</taxon>
        <taxon>Alphaproteobacteria</taxon>
        <taxon>Hyphomicrobiales</taxon>
        <taxon>Parvibaculaceae</taxon>
        <taxon>Parvibaculum</taxon>
    </lineage>
</organism>
<dbReference type="NCBIfam" id="TIGR00966">
    <property type="entry name" value="transloc_SecF"/>
    <property type="match status" value="1"/>
</dbReference>
<feature type="transmembrane region" description="Helical" evidence="12">
    <location>
        <begin position="140"/>
        <end position="157"/>
    </location>
</feature>
<keyword evidence="2 12" id="KW-0813">Transport</keyword>
<keyword evidence="15" id="KW-1185">Reference proteome</keyword>
<comment type="subunit">
    <text evidence="12">Forms a complex with SecD. Part of the essential Sec protein translocation apparatus which comprises SecA, SecYEG and auxiliary proteins SecDF-YajC and YidC.</text>
</comment>
<keyword evidence="8 12" id="KW-0472">Membrane</keyword>
<dbReference type="InterPro" id="IPR022645">
    <property type="entry name" value="SecD/SecF_bac"/>
</dbReference>
<keyword evidence="12" id="KW-0997">Cell inner membrane</keyword>
<name>A7HXL1_PARL1</name>
<dbReference type="SUPFAM" id="SSF82866">
    <property type="entry name" value="Multidrug efflux transporter AcrB transmembrane domain"/>
    <property type="match status" value="1"/>
</dbReference>
<comment type="similarity">
    <text evidence="10">In the C-terminal section; belongs to the SecD/SecF family. SecF subfamily.</text>
</comment>
<evidence type="ECO:0000256" key="12">
    <source>
        <dbReference type="HAMAP-Rule" id="MF_01464"/>
    </source>
</evidence>
<dbReference type="PRINTS" id="PR01755">
    <property type="entry name" value="SECFTRNLCASE"/>
</dbReference>
<dbReference type="Pfam" id="PF02355">
    <property type="entry name" value="SecD_SecF_C"/>
    <property type="match status" value="1"/>
</dbReference>
<feature type="transmembrane region" description="Helical" evidence="12">
    <location>
        <begin position="267"/>
        <end position="291"/>
    </location>
</feature>
<dbReference type="HOGENOM" id="CLU_050012_1_1_5"/>
<dbReference type="InterPro" id="IPR022646">
    <property type="entry name" value="SecD/SecF_CS"/>
</dbReference>
<feature type="domain" description="Protein export membrane protein SecD/SecF C-terminal" evidence="13">
    <location>
        <begin position="114"/>
        <end position="293"/>
    </location>
</feature>
<keyword evidence="6 12" id="KW-1133">Transmembrane helix</keyword>
<evidence type="ECO:0000256" key="7">
    <source>
        <dbReference type="ARBA" id="ARBA00023010"/>
    </source>
</evidence>
<accession>A7HXL1</accession>
<comment type="similarity">
    <text evidence="12">Belongs to the SecD/SecF family. SecF subfamily.</text>
</comment>
<feature type="transmembrane region" description="Helical" evidence="12">
    <location>
        <begin position="193"/>
        <end position="215"/>
    </location>
</feature>
<keyword evidence="7 12" id="KW-0811">Translocation</keyword>
<keyword evidence="5 12" id="KW-0653">Protein transport</keyword>
<comment type="similarity">
    <text evidence="11">In the N-terminal section; belongs to the SecD/SecF family. SecD subfamily.</text>
</comment>
<dbReference type="OrthoDB" id="9774769at2"/>
<evidence type="ECO:0000256" key="2">
    <source>
        <dbReference type="ARBA" id="ARBA00022448"/>
    </source>
</evidence>
<dbReference type="FunFam" id="1.20.1640.10:FF:000024">
    <property type="entry name" value="Multifunctional fusion protein"/>
    <property type="match status" value="1"/>
</dbReference>
<dbReference type="AlphaFoldDB" id="A7HXL1"/>
<evidence type="ECO:0000256" key="3">
    <source>
        <dbReference type="ARBA" id="ARBA00022475"/>
    </source>
</evidence>
<evidence type="ECO:0000259" key="13">
    <source>
        <dbReference type="Pfam" id="PF02355"/>
    </source>
</evidence>
<dbReference type="RefSeq" id="WP_012111965.1">
    <property type="nucleotide sequence ID" value="NC_009719.1"/>
</dbReference>
<dbReference type="KEGG" id="pla:Plav_3037"/>
<reference evidence="14 15" key="1">
    <citation type="journal article" date="2011" name="Stand. Genomic Sci.">
        <title>Complete genome sequence of Parvibaculum lavamentivorans type strain (DS-1(T)).</title>
        <authorList>
            <person name="Schleheck D."/>
            <person name="Weiss M."/>
            <person name="Pitluck S."/>
            <person name="Bruce D."/>
            <person name="Land M.L."/>
            <person name="Han S."/>
            <person name="Saunders E."/>
            <person name="Tapia R."/>
            <person name="Detter C."/>
            <person name="Brettin T."/>
            <person name="Han J."/>
            <person name="Woyke T."/>
            <person name="Goodwin L."/>
            <person name="Pennacchio L."/>
            <person name="Nolan M."/>
            <person name="Cook A.M."/>
            <person name="Kjelleberg S."/>
            <person name="Thomas T."/>
        </authorList>
    </citation>
    <scope>NUCLEOTIDE SEQUENCE [LARGE SCALE GENOMIC DNA]</scope>
    <source>
        <strain evidence="15">DS-1 / DSM 13023 / NCIMB 13966</strain>
    </source>
</reference>
<dbReference type="GO" id="GO:0043952">
    <property type="term" value="P:protein transport by the Sec complex"/>
    <property type="evidence" value="ECO:0007669"/>
    <property type="project" value="UniProtKB-UniRule"/>
</dbReference>
<dbReference type="HAMAP" id="MF_01464_B">
    <property type="entry name" value="SecF_B"/>
    <property type="match status" value="1"/>
</dbReference>
<dbReference type="NCBIfam" id="TIGR00916">
    <property type="entry name" value="2A0604s01"/>
    <property type="match status" value="1"/>
</dbReference>
<evidence type="ECO:0000256" key="9">
    <source>
        <dbReference type="ARBA" id="ARBA00059018"/>
    </source>
</evidence>
<evidence type="ECO:0000256" key="5">
    <source>
        <dbReference type="ARBA" id="ARBA00022927"/>
    </source>
</evidence>
<protein>
    <recommendedName>
        <fullName evidence="12">Protein-export membrane protein SecF</fullName>
    </recommendedName>
</protein>
<dbReference type="Pfam" id="PF07549">
    <property type="entry name" value="Sec_GG"/>
    <property type="match status" value="1"/>
</dbReference>
<sequence length="316" mass="34527">MRHLKLIPDDTNFQFVKWRYIAVGLSLLVMVVSSALLITRGLNFGIDFEGGIVIEISTDGPADISQLRADIGGLDLGEVQIQEFGQADDVLIRVQSPRDGGEEASQEVVNKIRGQLGDTVEYRRVEVVGPQVSGELVQDGILAVVISIALMLVYIWFRFEWQFSLGSVIALVHDVMATLGLFCILQLEFNLTSIAAILTIVGYSMNDTVIVFDRVRENLRKYKKMDLGALIDLSINQTLSRTVMTSGTTLLALLALFIFGGEVLRDFTFAMIFGIFIGTYSSIFIAAPVLLTVGVTRDASTGGLGRAAKDKAPEKA</sequence>
<evidence type="ECO:0000313" key="14">
    <source>
        <dbReference type="EMBL" id="ABS64644.1"/>
    </source>
</evidence>
<evidence type="ECO:0000256" key="8">
    <source>
        <dbReference type="ARBA" id="ARBA00023136"/>
    </source>
</evidence>
<feature type="transmembrane region" description="Helical" evidence="12">
    <location>
        <begin position="164"/>
        <end position="187"/>
    </location>
</feature>
<evidence type="ECO:0000256" key="6">
    <source>
        <dbReference type="ARBA" id="ARBA00022989"/>
    </source>
</evidence>
<dbReference type="Gene3D" id="1.20.1640.10">
    <property type="entry name" value="Multidrug efflux transporter AcrB transmembrane domain"/>
    <property type="match status" value="1"/>
</dbReference>
<feature type="transmembrane region" description="Helical" evidence="12">
    <location>
        <begin position="20"/>
        <end position="38"/>
    </location>
</feature>
<keyword evidence="4 12" id="KW-0812">Transmembrane</keyword>
<dbReference type="eggNOG" id="COG0341">
    <property type="taxonomic scope" value="Bacteria"/>
</dbReference>
<dbReference type="GO" id="GO:0065002">
    <property type="term" value="P:intracellular protein transmembrane transport"/>
    <property type="evidence" value="ECO:0007669"/>
    <property type="project" value="UniProtKB-UniRule"/>
</dbReference>
<dbReference type="Proteomes" id="UP000006377">
    <property type="component" value="Chromosome"/>
</dbReference>
<comment type="subcellular location">
    <subcellularLocation>
        <location evidence="12">Cell inner membrane</location>
        <topology evidence="12">Multi-pass membrane protein</topology>
    </subcellularLocation>
    <subcellularLocation>
        <location evidence="1">Cell membrane</location>
        <topology evidence="1">Multi-pass membrane protein</topology>
    </subcellularLocation>
</comment>
<comment type="function">
    <text evidence="9 12">Part of the Sec protein translocase complex. Interacts with the SecYEG preprotein conducting channel. SecDF uses the proton motive force (PMF) to complete protein translocation after the ATP-dependent function of SecA.</text>
</comment>
<dbReference type="GO" id="GO:0015450">
    <property type="term" value="F:protein-transporting ATPase activity"/>
    <property type="evidence" value="ECO:0007669"/>
    <property type="project" value="InterPro"/>
</dbReference>
<dbReference type="GO" id="GO:0006605">
    <property type="term" value="P:protein targeting"/>
    <property type="evidence" value="ECO:0007669"/>
    <property type="project" value="UniProtKB-UniRule"/>
</dbReference>
<dbReference type="STRING" id="402881.Plav_3037"/>
<evidence type="ECO:0000256" key="4">
    <source>
        <dbReference type="ARBA" id="ARBA00022692"/>
    </source>
</evidence>
<dbReference type="GO" id="GO:0005886">
    <property type="term" value="C:plasma membrane"/>
    <property type="evidence" value="ECO:0007669"/>
    <property type="project" value="UniProtKB-SubCell"/>
</dbReference>